<organism evidence="4 5">
    <name type="scientific">Spermophilus dauricus</name>
    <name type="common">Daurian ground squirrel</name>
    <dbReference type="NCBI Taxonomy" id="99837"/>
    <lineage>
        <taxon>Eukaryota</taxon>
        <taxon>Metazoa</taxon>
        <taxon>Chordata</taxon>
        <taxon>Craniata</taxon>
        <taxon>Vertebrata</taxon>
        <taxon>Euteleostomi</taxon>
        <taxon>Mammalia</taxon>
        <taxon>Eutheria</taxon>
        <taxon>Euarchontoglires</taxon>
        <taxon>Glires</taxon>
        <taxon>Rodentia</taxon>
        <taxon>Sciuromorpha</taxon>
        <taxon>Sciuridae</taxon>
        <taxon>Xerinae</taxon>
        <taxon>Marmotini</taxon>
        <taxon>Spermophilus</taxon>
    </lineage>
</organism>
<evidence type="ECO:0000259" key="3">
    <source>
        <dbReference type="Pfam" id="PF15186"/>
    </source>
</evidence>
<dbReference type="PANTHER" id="PTHR23111:SF40">
    <property type="entry name" value="RNA-BINDING PROTEIN INVOLVED IN HETEROCHROMATIN ASSEMBLY-RELATED"/>
    <property type="match status" value="1"/>
</dbReference>
<dbReference type="Proteomes" id="UP000694422">
    <property type="component" value="Unplaced"/>
</dbReference>
<comment type="similarity">
    <text evidence="1">Belongs to the TEX13 family.</text>
</comment>
<reference evidence="4" key="2">
    <citation type="submission" date="2025-09" db="UniProtKB">
        <authorList>
            <consortium name="Ensembl"/>
        </authorList>
    </citation>
    <scope>IDENTIFICATION</scope>
</reference>
<feature type="coiled-coil region" evidence="2">
    <location>
        <begin position="83"/>
        <end position="152"/>
    </location>
</feature>
<evidence type="ECO:0000256" key="2">
    <source>
        <dbReference type="SAM" id="Coils"/>
    </source>
</evidence>
<name>A0A8C9PRU0_SPEDA</name>
<sequence>MAVEFGDHASGFRHNEVVRFINSEVLMNGGGPEFYMAFRSRPWNEVEDQLRTVVVDPQVPRALKRACTWSALALGVRVVARQREQQGRRIRRLQDQVEEREAACWALASELQRLREERDDATTHLRFTQVALQQAIDEREVLRGRLLQAERLAFADPLPPKVVPVMAAQQHGAVACILILFLCGAEDRTQHPTHARRVRYRLSHIPSPNTTILKVYLLS</sequence>
<dbReference type="PANTHER" id="PTHR23111">
    <property type="entry name" value="ZINC FINGER PROTEIN"/>
    <property type="match status" value="1"/>
</dbReference>
<dbReference type="AlphaFoldDB" id="A0A8C9PRU0"/>
<evidence type="ECO:0000256" key="1">
    <source>
        <dbReference type="ARBA" id="ARBA00008287"/>
    </source>
</evidence>
<dbReference type="Pfam" id="PF15186">
    <property type="entry name" value="TEX13"/>
    <property type="match status" value="1"/>
</dbReference>
<dbReference type="GO" id="GO:0003729">
    <property type="term" value="F:mRNA binding"/>
    <property type="evidence" value="ECO:0007669"/>
    <property type="project" value="TreeGrafter"/>
</dbReference>
<dbReference type="Ensembl" id="ENSSDAT00000016656.1">
    <property type="protein sequence ID" value="ENSSDAP00000014692.1"/>
    <property type="gene ID" value="ENSSDAG00000013253.1"/>
</dbReference>
<feature type="domain" description="Testis-expressed protein 13 A-D N-terminal" evidence="3">
    <location>
        <begin position="5"/>
        <end position="150"/>
    </location>
</feature>
<protein>
    <recommendedName>
        <fullName evidence="3">Testis-expressed protein 13 A-D N-terminal domain-containing protein</fullName>
    </recommendedName>
</protein>
<reference evidence="4" key="1">
    <citation type="submission" date="2025-08" db="UniProtKB">
        <authorList>
            <consortium name="Ensembl"/>
        </authorList>
    </citation>
    <scope>IDENTIFICATION</scope>
</reference>
<evidence type="ECO:0000313" key="4">
    <source>
        <dbReference type="Ensembl" id="ENSSDAP00000014692.1"/>
    </source>
</evidence>
<keyword evidence="5" id="KW-1185">Reference proteome</keyword>
<keyword evidence="2" id="KW-0175">Coiled coil</keyword>
<evidence type="ECO:0000313" key="5">
    <source>
        <dbReference type="Proteomes" id="UP000694422"/>
    </source>
</evidence>
<dbReference type="InterPro" id="IPR028193">
    <property type="entry name" value="TEX13A-D_N"/>
</dbReference>
<proteinExistence type="inferred from homology"/>
<accession>A0A8C9PRU0</accession>